<comment type="caution">
    <text evidence="2">The sequence shown here is derived from an EMBL/GenBank/DDBJ whole genome shotgun (WGS) entry which is preliminary data.</text>
</comment>
<keyword evidence="3" id="KW-1185">Reference proteome</keyword>
<evidence type="ECO:0000313" key="2">
    <source>
        <dbReference type="EMBL" id="KAG7340221.1"/>
    </source>
</evidence>
<dbReference type="InterPro" id="IPR003367">
    <property type="entry name" value="Thrombospondin_3-like_rpt"/>
</dbReference>
<feature type="region of interest" description="Disordered" evidence="1">
    <location>
        <begin position="88"/>
        <end position="116"/>
    </location>
</feature>
<evidence type="ECO:0000256" key="1">
    <source>
        <dbReference type="SAM" id="MobiDB-lite"/>
    </source>
</evidence>
<accession>A0A9K3KB46</accession>
<organism evidence="2 3">
    <name type="scientific">Nitzschia inconspicua</name>
    <dbReference type="NCBI Taxonomy" id="303405"/>
    <lineage>
        <taxon>Eukaryota</taxon>
        <taxon>Sar</taxon>
        <taxon>Stramenopiles</taxon>
        <taxon>Ochrophyta</taxon>
        <taxon>Bacillariophyta</taxon>
        <taxon>Bacillariophyceae</taxon>
        <taxon>Bacillariophycidae</taxon>
        <taxon>Bacillariales</taxon>
        <taxon>Bacillariaceae</taxon>
        <taxon>Nitzschia</taxon>
    </lineage>
</organism>
<proteinExistence type="predicted"/>
<dbReference type="EMBL" id="JAGRRH010000027">
    <property type="protein sequence ID" value="KAG7340221.1"/>
    <property type="molecule type" value="Genomic_DNA"/>
</dbReference>
<dbReference type="Pfam" id="PF02412">
    <property type="entry name" value="TSP_3"/>
    <property type="match status" value="1"/>
</dbReference>
<sequence length="116" mass="12392">MVFHFQKVLTDKTAMQVVGYPPDPSSIFEANLDGDGIGDLCDEDDEDHGDDVMNAMDNCPRVPNGDDSDLDGDGVVGDVVCENCPGIFNPDQLDSNGGDGIGRDACTSDRPLEKTR</sequence>
<name>A0A9K3KB46_9STRA</name>
<dbReference type="AlphaFoldDB" id="A0A9K3KB46"/>
<protein>
    <submittedName>
        <fullName evidence="2">Chromosome condensation regulator RCC1</fullName>
    </submittedName>
</protein>
<dbReference type="PANTHER" id="PTHR10199">
    <property type="entry name" value="THROMBOSPONDIN"/>
    <property type="match status" value="1"/>
</dbReference>
<dbReference type="GO" id="GO:0007155">
    <property type="term" value="P:cell adhesion"/>
    <property type="evidence" value="ECO:0007669"/>
    <property type="project" value="InterPro"/>
</dbReference>
<dbReference type="OrthoDB" id="14563at2759"/>
<feature type="compositionally biased region" description="Basic and acidic residues" evidence="1">
    <location>
        <begin position="106"/>
        <end position="116"/>
    </location>
</feature>
<reference evidence="2" key="2">
    <citation type="submission" date="2021-04" db="EMBL/GenBank/DDBJ databases">
        <authorList>
            <person name="Podell S."/>
        </authorList>
    </citation>
    <scope>NUCLEOTIDE SEQUENCE</scope>
    <source>
        <strain evidence="2">Hildebrandi</strain>
    </source>
</reference>
<reference evidence="2" key="1">
    <citation type="journal article" date="2021" name="Sci. Rep.">
        <title>Diploid genomic architecture of Nitzschia inconspicua, an elite biomass production diatom.</title>
        <authorList>
            <person name="Oliver A."/>
            <person name="Podell S."/>
            <person name="Pinowska A."/>
            <person name="Traller J.C."/>
            <person name="Smith S.R."/>
            <person name="McClure R."/>
            <person name="Beliaev A."/>
            <person name="Bohutskyi P."/>
            <person name="Hill E.A."/>
            <person name="Rabines A."/>
            <person name="Zheng H."/>
            <person name="Allen L.Z."/>
            <person name="Kuo A."/>
            <person name="Grigoriev I.V."/>
            <person name="Allen A.E."/>
            <person name="Hazlebeck D."/>
            <person name="Allen E.E."/>
        </authorList>
    </citation>
    <scope>NUCLEOTIDE SEQUENCE</scope>
    <source>
        <strain evidence="2">Hildebrandi</strain>
    </source>
</reference>
<gene>
    <name evidence="2" type="ORF">IV203_023764</name>
</gene>
<dbReference type="GO" id="GO:0005509">
    <property type="term" value="F:calcium ion binding"/>
    <property type="evidence" value="ECO:0007669"/>
    <property type="project" value="InterPro"/>
</dbReference>
<evidence type="ECO:0000313" key="3">
    <source>
        <dbReference type="Proteomes" id="UP000693970"/>
    </source>
</evidence>
<dbReference type="Proteomes" id="UP000693970">
    <property type="component" value="Unassembled WGS sequence"/>
</dbReference>